<dbReference type="GO" id="GO:0016491">
    <property type="term" value="F:oxidoreductase activity"/>
    <property type="evidence" value="ECO:0007669"/>
    <property type="project" value="InterPro"/>
</dbReference>
<reference evidence="3 4" key="1">
    <citation type="submission" date="2019-06" db="EMBL/GenBank/DDBJ databases">
        <title>Genome Sequence of the Brown Rot Fungal Pathogen Monilinia laxa.</title>
        <authorList>
            <person name="De Miccolis Angelini R.M."/>
            <person name="Landi L."/>
            <person name="Abate D."/>
            <person name="Pollastro S."/>
            <person name="Romanazzi G."/>
            <person name="Faretra F."/>
        </authorList>
    </citation>
    <scope>NUCLEOTIDE SEQUENCE [LARGE SCALE GENOMIC DNA]</scope>
    <source>
        <strain evidence="3 4">Mlax316</strain>
    </source>
</reference>
<dbReference type="InterPro" id="IPR009799">
    <property type="entry name" value="EthD_dom"/>
</dbReference>
<dbReference type="SUPFAM" id="SSF54909">
    <property type="entry name" value="Dimeric alpha+beta barrel"/>
    <property type="match status" value="1"/>
</dbReference>
<comment type="caution">
    <text evidence="3">The sequence shown here is derived from an EMBL/GenBank/DDBJ whole genome shotgun (WGS) entry which is preliminary data.</text>
</comment>
<gene>
    <name evidence="3" type="ORF">EYC80_010051</name>
</gene>
<accession>A0A5N6JSX0</accession>
<dbReference type="OrthoDB" id="3454835at2759"/>
<dbReference type="Proteomes" id="UP000326757">
    <property type="component" value="Unassembled WGS sequence"/>
</dbReference>
<evidence type="ECO:0000313" key="3">
    <source>
        <dbReference type="EMBL" id="KAB8291371.1"/>
    </source>
</evidence>
<sequence length="222" mass="25029">MTATCVEVQMRRSPTIMDNKGAANPGIFLAPETKKLSLPSINTINMSDAPAQNKGQPLKYTITHYRKPEHTHEEFIKWIVEEHIPLAVPLFKKYGVTRYSLFVTPAAPNDQMKQVLGQFRPTWEYADFDCFIEYLLPDLESVTKLMADPDWPAAIKNQDDWVDMSRALISVGYETPYLLDGEIITESVGREGGEKGLGREKAVASISECNTFMPRQNPSFAL</sequence>
<organism evidence="3 4">
    <name type="scientific">Monilinia laxa</name>
    <name type="common">Brown rot fungus</name>
    <name type="synonym">Sclerotinia laxa</name>
    <dbReference type="NCBI Taxonomy" id="61186"/>
    <lineage>
        <taxon>Eukaryota</taxon>
        <taxon>Fungi</taxon>
        <taxon>Dikarya</taxon>
        <taxon>Ascomycota</taxon>
        <taxon>Pezizomycotina</taxon>
        <taxon>Leotiomycetes</taxon>
        <taxon>Helotiales</taxon>
        <taxon>Sclerotiniaceae</taxon>
        <taxon>Monilinia</taxon>
    </lineage>
</organism>
<dbReference type="Pfam" id="PF07110">
    <property type="entry name" value="EthD"/>
    <property type="match status" value="1"/>
</dbReference>
<dbReference type="AlphaFoldDB" id="A0A5N6JSX0"/>
<keyword evidence="4" id="KW-1185">Reference proteome</keyword>
<name>A0A5N6JSX0_MONLA</name>
<evidence type="ECO:0000256" key="1">
    <source>
        <dbReference type="ARBA" id="ARBA00005986"/>
    </source>
</evidence>
<evidence type="ECO:0000259" key="2">
    <source>
        <dbReference type="Pfam" id="PF07110"/>
    </source>
</evidence>
<proteinExistence type="inferred from homology"/>
<dbReference type="EMBL" id="VIGI01000015">
    <property type="protein sequence ID" value="KAB8291371.1"/>
    <property type="molecule type" value="Genomic_DNA"/>
</dbReference>
<feature type="domain" description="EthD" evidence="2">
    <location>
        <begin position="67"/>
        <end position="157"/>
    </location>
</feature>
<dbReference type="InterPro" id="IPR011008">
    <property type="entry name" value="Dimeric_a/b-barrel"/>
</dbReference>
<comment type="similarity">
    <text evidence="1">Belongs to the tpcK family.</text>
</comment>
<evidence type="ECO:0000313" key="4">
    <source>
        <dbReference type="Proteomes" id="UP000326757"/>
    </source>
</evidence>
<dbReference type="Gene3D" id="3.30.70.100">
    <property type="match status" value="1"/>
</dbReference>
<protein>
    <recommendedName>
        <fullName evidence="2">EthD domain-containing protein</fullName>
    </recommendedName>
</protein>